<accession>A0ABZ3CMJ5</accession>
<name>A0ABZ3CMJ5_9GAMM</name>
<sequence>MPLLRTGMESRGDTWHFAMAVPERWQFLSGRLRQGLWIMVMLAMSATAWAQPFFSRGDAGWESYKSHFLLPEGRIIDTANGNVSHTEGQGWGMYLAVQFQDRETFDRLWQWTEAHLAREDVALYSWRYDPASTPPVADINNASDGDLFIAWALQLAADRWDDPRYRARADQILDAVQDDLIVEVAGYRILLPAMQGFRHPGYVNINLSYWVLPALRDFAAREPAGPWQSLIDSGARLLTLARFGDHDLPADWLRLSDSARLAPAEKWPPRFGFENVRVPLYFTWGNRRDVDTLEEIARFWDTPLPPAWIDVTTGEVAGYPLSEGGMAINALLAGKPWEIPQQSAAGENYYSATLLMLARVAANQLSLSGSYP</sequence>
<keyword evidence="5" id="KW-0136">Cellulose degradation</keyword>
<keyword evidence="7" id="KW-0119">Carbohydrate metabolism</keyword>
<evidence type="ECO:0000256" key="6">
    <source>
        <dbReference type="ARBA" id="ARBA00023295"/>
    </source>
</evidence>
<proteinExistence type="inferred from homology"/>
<evidence type="ECO:0000256" key="1">
    <source>
        <dbReference type="ARBA" id="ARBA00000966"/>
    </source>
</evidence>
<dbReference type="Gene3D" id="1.50.10.10">
    <property type="match status" value="1"/>
</dbReference>
<dbReference type="EMBL" id="CP151919">
    <property type="protein sequence ID" value="XAD52387.1"/>
    <property type="molecule type" value="Genomic_DNA"/>
</dbReference>
<organism evidence="8 9">
    <name type="scientific">Salinicola lusitanus</name>
    <dbReference type="NCBI Taxonomy" id="1949085"/>
    <lineage>
        <taxon>Bacteria</taxon>
        <taxon>Pseudomonadati</taxon>
        <taxon>Pseudomonadota</taxon>
        <taxon>Gammaproteobacteria</taxon>
        <taxon>Oceanospirillales</taxon>
        <taxon>Halomonadaceae</taxon>
        <taxon>Salinicola</taxon>
    </lineage>
</organism>
<evidence type="ECO:0000313" key="9">
    <source>
        <dbReference type="Proteomes" id="UP001453229"/>
    </source>
</evidence>
<evidence type="ECO:0000313" key="8">
    <source>
        <dbReference type="EMBL" id="XAD52387.1"/>
    </source>
</evidence>
<dbReference type="Pfam" id="PF01270">
    <property type="entry name" value="Glyco_hydro_8"/>
    <property type="match status" value="1"/>
</dbReference>
<reference evidence="8 9" key="1">
    <citation type="submission" date="2024-04" db="EMBL/GenBank/DDBJ databases">
        <title>Salinicola lusitanus LLJ914,a marine bacterium isolated from the Okinawa Trough.</title>
        <authorList>
            <person name="Li J."/>
        </authorList>
    </citation>
    <scope>NUCLEOTIDE SEQUENCE [LARGE SCALE GENOMIC DNA]</scope>
    <source>
        <strain evidence="8 9">LLJ914</strain>
    </source>
</reference>
<comment type="similarity">
    <text evidence="2">Belongs to the glycosyl hydrolase 8 (cellulase D) family.</text>
</comment>
<dbReference type="SUPFAM" id="SSF48208">
    <property type="entry name" value="Six-hairpin glycosidases"/>
    <property type="match status" value="1"/>
</dbReference>
<dbReference type="EC" id="3.2.1.4" evidence="3"/>
<dbReference type="InterPro" id="IPR012341">
    <property type="entry name" value="6hp_glycosidase-like_sf"/>
</dbReference>
<dbReference type="InterPro" id="IPR002037">
    <property type="entry name" value="Glyco_hydro_8"/>
</dbReference>
<dbReference type="Proteomes" id="UP001453229">
    <property type="component" value="Chromosome"/>
</dbReference>
<dbReference type="RefSeq" id="WP_342593811.1">
    <property type="nucleotide sequence ID" value="NZ_CP151919.1"/>
</dbReference>
<dbReference type="InterPro" id="IPR008928">
    <property type="entry name" value="6-hairpin_glycosidase_sf"/>
</dbReference>
<keyword evidence="7" id="KW-0624">Polysaccharide degradation</keyword>
<comment type="catalytic activity">
    <reaction evidence="1">
        <text>Endohydrolysis of (1-&gt;4)-beta-D-glucosidic linkages in cellulose, lichenin and cereal beta-D-glucans.</text>
        <dbReference type="EC" id="3.2.1.4"/>
    </reaction>
</comment>
<keyword evidence="4 8" id="KW-0378">Hydrolase</keyword>
<evidence type="ECO:0000256" key="2">
    <source>
        <dbReference type="ARBA" id="ARBA00009209"/>
    </source>
</evidence>
<gene>
    <name evidence="8" type="ORF">AAGT95_11045</name>
</gene>
<keyword evidence="6" id="KW-0326">Glycosidase</keyword>
<evidence type="ECO:0000256" key="4">
    <source>
        <dbReference type="ARBA" id="ARBA00022801"/>
    </source>
</evidence>
<dbReference type="PRINTS" id="PR00735">
    <property type="entry name" value="GLHYDRLASE8"/>
</dbReference>
<protein>
    <recommendedName>
        <fullName evidence="3">cellulase</fullName>
        <ecNumber evidence="3">3.2.1.4</ecNumber>
    </recommendedName>
</protein>
<evidence type="ECO:0000256" key="5">
    <source>
        <dbReference type="ARBA" id="ARBA00023001"/>
    </source>
</evidence>
<dbReference type="GO" id="GO:0016787">
    <property type="term" value="F:hydrolase activity"/>
    <property type="evidence" value="ECO:0007669"/>
    <property type="project" value="UniProtKB-KW"/>
</dbReference>
<evidence type="ECO:0000256" key="3">
    <source>
        <dbReference type="ARBA" id="ARBA00012601"/>
    </source>
</evidence>
<keyword evidence="9" id="KW-1185">Reference proteome</keyword>
<evidence type="ECO:0000256" key="7">
    <source>
        <dbReference type="ARBA" id="ARBA00023326"/>
    </source>
</evidence>